<proteinExistence type="predicted"/>
<reference evidence="1" key="1">
    <citation type="submission" date="2021-02" db="EMBL/GenBank/DDBJ databases">
        <authorList>
            <consortium name="DOE Joint Genome Institute"/>
            <person name="Ahrendt S."/>
            <person name="Looney B.P."/>
            <person name="Miyauchi S."/>
            <person name="Morin E."/>
            <person name="Drula E."/>
            <person name="Courty P.E."/>
            <person name="Chicoki N."/>
            <person name="Fauchery L."/>
            <person name="Kohler A."/>
            <person name="Kuo A."/>
            <person name="Labutti K."/>
            <person name="Pangilinan J."/>
            <person name="Lipzen A."/>
            <person name="Riley R."/>
            <person name="Andreopoulos W."/>
            <person name="He G."/>
            <person name="Johnson J."/>
            <person name="Barry K.W."/>
            <person name="Grigoriev I.V."/>
            <person name="Nagy L."/>
            <person name="Hibbett D."/>
            <person name="Henrissat B."/>
            <person name="Matheny P.B."/>
            <person name="Labbe J."/>
            <person name="Martin F."/>
        </authorList>
    </citation>
    <scope>NUCLEOTIDE SEQUENCE</scope>
    <source>
        <strain evidence="1">EC-137</strain>
    </source>
</reference>
<name>A0ACB8Q7G0_9AGAM</name>
<gene>
    <name evidence="1" type="ORF">K488DRAFT_90654</name>
</gene>
<accession>A0ACB8Q7G0</accession>
<dbReference type="Proteomes" id="UP000814128">
    <property type="component" value="Unassembled WGS sequence"/>
</dbReference>
<dbReference type="EMBL" id="MU273869">
    <property type="protein sequence ID" value="KAI0027617.1"/>
    <property type="molecule type" value="Genomic_DNA"/>
</dbReference>
<sequence>MSSSNNSLINLVPVFSSDNWAGFAETMEAYLLAQGRWWVIAVPRTHLDSTVASTTGSVATPQSGNVSGSISAGGSSAGRLLSAGKNVADWDTDNTIVLGTLRLHVAASFCQTIKAYQSAGKAWSALETKFGKKTTAGTFASFRKAMDIHIKPDVHPAAAITEMEAHLGHLAELEVEIPDFIQGMMLLSHLPSTYSVAISIFSLGVAGEGKDGVTFAKVRTMAISNFETRNPEKSKNGVTANKATAIKRKRDQGKPKFAQQQQQPQRQSGSSGSSSTDNKDKGKTKRSGGKGKDKSDKAHSAGETSHVANMALTPAVHDKRMHRPVTQPPSTRFKMTFPDLACAIRLGCEIGVAITAENLRELLDVINRDMPVDLLSSEERETARQLMKEINIFRPPLADRISEHRTSSPLAATNGGIFDDDLVEEIEHQPKRRRTPDFDCVLPASEQRRDLIIDKIDFETQITELDARPGMSLSTTTTRAHKERYGPVDALWLDTVDEVNPPMSSDGNPVGLFGTPLGSTPGTPISLGDEEQDEWICLCEEAGDDMEISYVDRSYGWGGIDEPDALFGDDVLMNRIV</sequence>
<keyword evidence="2" id="KW-1185">Reference proteome</keyword>
<reference evidence="1" key="2">
    <citation type="journal article" date="2022" name="New Phytol.">
        <title>Evolutionary transition to the ectomycorrhizal habit in the genomes of a hyperdiverse lineage of mushroom-forming fungi.</title>
        <authorList>
            <person name="Looney B."/>
            <person name="Miyauchi S."/>
            <person name="Morin E."/>
            <person name="Drula E."/>
            <person name="Courty P.E."/>
            <person name="Kohler A."/>
            <person name="Kuo A."/>
            <person name="LaButti K."/>
            <person name="Pangilinan J."/>
            <person name="Lipzen A."/>
            <person name="Riley R."/>
            <person name="Andreopoulos W."/>
            <person name="He G."/>
            <person name="Johnson J."/>
            <person name="Nolan M."/>
            <person name="Tritt A."/>
            <person name="Barry K.W."/>
            <person name="Grigoriev I.V."/>
            <person name="Nagy L.G."/>
            <person name="Hibbett D."/>
            <person name="Henrissat B."/>
            <person name="Matheny P.B."/>
            <person name="Labbe J."/>
            <person name="Martin F.M."/>
        </authorList>
    </citation>
    <scope>NUCLEOTIDE SEQUENCE</scope>
    <source>
        <strain evidence="1">EC-137</strain>
    </source>
</reference>
<organism evidence="1 2">
    <name type="scientific">Vararia minispora EC-137</name>
    <dbReference type="NCBI Taxonomy" id="1314806"/>
    <lineage>
        <taxon>Eukaryota</taxon>
        <taxon>Fungi</taxon>
        <taxon>Dikarya</taxon>
        <taxon>Basidiomycota</taxon>
        <taxon>Agaricomycotina</taxon>
        <taxon>Agaricomycetes</taxon>
        <taxon>Russulales</taxon>
        <taxon>Lachnocladiaceae</taxon>
        <taxon>Vararia</taxon>
    </lineage>
</organism>
<comment type="caution">
    <text evidence="1">The sequence shown here is derived from an EMBL/GenBank/DDBJ whole genome shotgun (WGS) entry which is preliminary data.</text>
</comment>
<protein>
    <submittedName>
        <fullName evidence="1">Uncharacterized protein</fullName>
    </submittedName>
</protein>
<evidence type="ECO:0000313" key="2">
    <source>
        <dbReference type="Proteomes" id="UP000814128"/>
    </source>
</evidence>
<evidence type="ECO:0000313" key="1">
    <source>
        <dbReference type="EMBL" id="KAI0027617.1"/>
    </source>
</evidence>